<organism evidence="2 3">
    <name type="scientific">Chitinimonas viridis</name>
    <dbReference type="NCBI Taxonomy" id="664880"/>
    <lineage>
        <taxon>Bacteria</taxon>
        <taxon>Pseudomonadati</taxon>
        <taxon>Pseudomonadota</taxon>
        <taxon>Betaproteobacteria</taxon>
        <taxon>Neisseriales</taxon>
        <taxon>Chitinibacteraceae</taxon>
        <taxon>Chitinimonas</taxon>
    </lineage>
</organism>
<keyword evidence="1" id="KW-0472">Membrane</keyword>
<protein>
    <submittedName>
        <fullName evidence="2">PilW family protein</fullName>
    </submittedName>
</protein>
<evidence type="ECO:0000313" key="2">
    <source>
        <dbReference type="EMBL" id="MDN3575789.1"/>
    </source>
</evidence>
<keyword evidence="3" id="KW-1185">Reference proteome</keyword>
<gene>
    <name evidence="2" type="ORF">QWZ03_03270</name>
</gene>
<dbReference type="EMBL" id="JAUFPU010000003">
    <property type="protein sequence ID" value="MDN3575789.1"/>
    <property type="molecule type" value="Genomic_DNA"/>
</dbReference>
<dbReference type="InterPro" id="IPR012902">
    <property type="entry name" value="N_methyl_site"/>
</dbReference>
<dbReference type="Pfam" id="PF16074">
    <property type="entry name" value="PilW"/>
    <property type="match status" value="1"/>
</dbReference>
<feature type="transmembrane region" description="Helical" evidence="1">
    <location>
        <begin position="15"/>
        <end position="36"/>
    </location>
</feature>
<dbReference type="PROSITE" id="PS00409">
    <property type="entry name" value="PROKAR_NTER_METHYL"/>
    <property type="match status" value="1"/>
</dbReference>
<keyword evidence="1" id="KW-1133">Transmembrane helix</keyword>
<evidence type="ECO:0000256" key="1">
    <source>
        <dbReference type="SAM" id="Phobius"/>
    </source>
</evidence>
<reference evidence="2" key="1">
    <citation type="journal article" date="2014" name="Int. J. Syst. Evol. Microbiol.">
        <title>Complete genome of a new Firmicutes species belonging to the dominant human colonic microbiota ('Ruminococcus bicirculans') reveals two chromosomes and a selective capacity to utilize plant glucans.</title>
        <authorList>
            <consortium name="NISC Comparative Sequencing Program"/>
            <person name="Wegmann U."/>
            <person name="Louis P."/>
            <person name="Goesmann A."/>
            <person name="Henrissat B."/>
            <person name="Duncan S.H."/>
            <person name="Flint H.J."/>
        </authorList>
    </citation>
    <scope>NUCLEOTIDE SEQUENCE</scope>
    <source>
        <strain evidence="2">CECT 7703</strain>
    </source>
</reference>
<dbReference type="InterPro" id="IPR032092">
    <property type="entry name" value="PilW"/>
</dbReference>
<dbReference type="Proteomes" id="UP001180081">
    <property type="component" value="Unassembled WGS sequence"/>
</dbReference>
<sequence length="424" mass="44427">MITTPDFPRRHMQSGISLVEIMVGMVVALITTVAIMETYRGYEGQRRTTGASSESQTSGQFAQYQLDRDLRMAGYGLTNVRAGVGCNFGAAYAASLGPTGIFPVPPAAPAGLNAPVILPVLIADGGAAADGIRVMRATGGNAIPFNGVVPPLAPTTFNVTAARSNVAFMVNRGDLALQINTIAGTCQLGQVTNDPDNNNLTQIAFTPGGATCSRNACPSSTFNQLTALVGATELAHLGTLSVQSYTVRNNAMNATNGVLGASYDGVGALRATAPAIATMAGQAEVLRLADQVIDLQAQYGVDTVPADVVTDISNWVEPTGVYAAAALTPIQARMIRGVRFAIVSRNNLRERPTDGVNCDATPPAVQAASVRAITFPNGPAINVDMARGSLPTDGPNEWRCYRYQVFTGVVPLRNMIWNTRGIEP</sequence>
<proteinExistence type="predicted"/>
<evidence type="ECO:0000313" key="3">
    <source>
        <dbReference type="Proteomes" id="UP001180081"/>
    </source>
</evidence>
<reference evidence="2" key="2">
    <citation type="submission" date="2023-06" db="EMBL/GenBank/DDBJ databases">
        <authorList>
            <person name="Lucena T."/>
            <person name="Sun Q."/>
        </authorList>
    </citation>
    <scope>NUCLEOTIDE SEQUENCE</scope>
    <source>
        <strain evidence="2">CECT 7703</strain>
    </source>
</reference>
<name>A0ABT8B2S6_9NEIS</name>
<accession>A0ABT8B2S6</accession>
<comment type="caution">
    <text evidence="2">The sequence shown here is derived from an EMBL/GenBank/DDBJ whole genome shotgun (WGS) entry which is preliminary data.</text>
</comment>
<keyword evidence="1" id="KW-0812">Transmembrane</keyword>
<dbReference type="RefSeq" id="WP_290331426.1">
    <property type="nucleotide sequence ID" value="NZ_JAUFPU010000003.1"/>
</dbReference>